<feature type="non-terminal residue" evidence="14">
    <location>
        <position position="1"/>
    </location>
</feature>
<dbReference type="OrthoDB" id="2121937at2759"/>
<feature type="compositionally biased region" description="Polar residues" evidence="10">
    <location>
        <begin position="1771"/>
        <end position="1786"/>
    </location>
</feature>
<keyword evidence="4" id="KW-0732">Signal</keyword>
<comment type="subcellular location">
    <subcellularLocation>
        <location evidence="1">Membrane</location>
        <topology evidence="1">Multi-pass membrane protein</topology>
    </subcellularLocation>
</comment>
<keyword evidence="7" id="KW-0325">Glycoprotein</keyword>
<dbReference type="GO" id="GO:0005262">
    <property type="term" value="F:calcium channel activity"/>
    <property type="evidence" value="ECO:0007669"/>
    <property type="project" value="TreeGrafter"/>
</dbReference>
<dbReference type="PROSITE" id="PS50095">
    <property type="entry name" value="PLAT"/>
    <property type="match status" value="1"/>
</dbReference>
<keyword evidence="3 11" id="KW-0812">Transmembrane</keyword>
<evidence type="ECO:0000256" key="7">
    <source>
        <dbReference type="ARBA" id="ARBA00023180"/>
    </source>
</evidence>
<feature type="region of interest" description="Disordered" evidence="10">
    <location>
        <begin position="1763"/>
        <end position="1786"/>
    </location>
</feature>
<evidence type="ECO:0000313" key="15">
    <source>
        <dbReference type="Proteomes" id="UP000287033"/>
    </source>
</evidence>
<evidence type="ECO:0000256" key="8">
    <source>
        <dbReference type="PIRSR" id="PIRSR603915-2"/>
    </source>
</evidence>
<comment type="caution">
    <text evidence="9">Lacks conserved residue(s) required for the propagation of feature annotation.</text>
</comment>
<dbReference type="Pfam" id="PF02010">
    <property type="entry name" value="REJ"/>
    <property type="match status" value="1"/>
</dbReference>
<feature type="compositionally biased region" description="Basic residues" evidence="10">
    <location>
        <begin position="1866"/>
        <end position="1890"/>
    </location>
</feature>
<dbReference type="STRING" id="137246.A0A401REW2"/>
<evidence type="ECO:0000259" key="13">
    <source>
        <dbReference type="PROSITE" id="PS51111"/>
    </source>
</evidence>
<proteinExistence type="inferred from homology"/>
<protein>
    <recommendedName>
        <fullName evidence="16">PLAT domain-containing protein</fullName>
    </recommendedName>
</protein>
<feature type="region of interest" description="Disordered" evidence="10">
    <location>
        <begin position="1796"/>
        <end position="1815"/>
    </location>
</feature>
<feature type="transmembrane region" description="Helical" evidence="11">
    <location>
        <begin position="1486"/>
        <end position="1507"/>
    </location>
</feature>
<keyword evidence="15" id="KW-1185">Reference proteome</keyword>
<dbReference type="OMA" id="PDNDPFH"/>
<evidence type="ECO:0008006" key="16">
    <source>
        <dbReference type="Google" id="ProtNLM"/>
    </source>
</evidence>
<dbReference type="InterPro" id="IPR013122">
    <property type="entry name" value="PKD1_2_channel"/>
</dbReference>
<dbReference type="PROSITE" id="PS51111">
    <property type="entry name" value="REJ"/>
    <property type="match status" value="1"/>
</dbReference>
<feature type="domain" description="REJ" evidence="13">
    <location>
        <begin position="516"/>
        <end position="1231"/>
    </location>
</feature>
<keyword evidence="5 11" id="KW-1133">Transmembrane helix</keyword>
<evidence type="ECO:0000256" key="9">
    <source>
        <dbReference type="PROSITE-ProRule" id="PRU00152"/>
    </source>
</evidence>
<evidence type="ECO:0000259" key="12">
    <source>
        <dbReference type="PROSITE" id="PS50095"/>
    </source>
</evidence>
<feature type="transmembrane region" description="Helical" evidence="11">
    <location>
        <begin position="1692"/>
        <end position="1710"/>
    </location>
</feature>
<dbReference type="EMBL" id="BEZZ01002550">
    <property type="protein sequence ID" value="GCC16673.1"/>
    <property type="molecule type" value="Genomic_DNA"/>
</dbReference>
<feature type="transmembrane region" description="Helical" evidence="11">
    <location>
        <begin position="1947"/>
        <end position="1978"/>
    </location>
</feature>
<feature type="domain" description="PLAT" evidence="12">
    <location>
        <begin position="1529"/>
        <end position="1646"/>
    </location>
</feature>
<dbReference type="GO" id="GO:0016020">
    <property type="term" value="C:membrane"/>
    <property type="evidence" value="ECO:0007669"/>
    <property type="project" value="UniProtKB-SubCell"/>
</dbReference>
<dbReference type="InterPro" id="IPR003915">
    <property type="entry name" value="PKD_2"/>
</dbReference>
<accession>A0A401REW2</accession>
<dbReference type="InterPro" id="IPR051223">
    <property type="entry name" value="Polycystin"/>
</dbReference>
<dbReference type="Proteomes" id="UP000287033">
    <property type="component" value="Unassembled WGS sequence"/>
</dbReference>
<feature type="transmembrane region" description="Helical" evidence="11">
    <location>
        <begin position="1915"/>
        <end position="1941"/>
    </location>
</feature>
<evidence type="ECO:0000313" key="14">
    <source>
        <dbReference type="EMBL" id="GCC16673.1"/>
    </source>
</evidence>
<feature type="transmembrane region" description="Helical" evidence="11">
    <location>
        <begin position="2335"/>
        <end position="2353"/>
    </location>
</feature>
<feature type="disulfide bond" evidence="8">
    <location>
        <begin position="2140"/>
        <end position="2156"/>
    </location>
</feature>
<evidence type="ECO:0000256" key="2">
    <source>
        <dbReference type="ARBA" id="ARBA00007200"/>
    </source>
</evidence>
<dbReference type="Pfam" id="PF20519">
    <property type="entry name" value="Polycystin_dom"/>
    <property type="match status" value="1"/>
</dbReference>
<dbReference type="InterPro" id="IPR046791">
    <property type="entry name" value="Polycystin_dom"/>
</dbReference>
<dbReference type="SMART" id="SM00308">
    <property type="entry name" value="LH2"/>
    <property type="match status" value="1"/>
</dbReference>
<dbReference type="InterPro" id="IPR014010">
    <property type="entry name" value="REJ_dom"/>
</dbReference>
<keyword evidence="6 11" id="KW-0472">Membrane</keyword>
<evidence type="ECO:0000256" key="5">
    <source>
        <dbReference type="ARBA" id="ARBA00022989"/>
    </source>
</evidence>
<evidence type="ECO:0000256" key="10">
    <source>
        <dbReference type="SAM" id="MobiDB-lite"/>
    </source>
</evidence>
<feature type="transmembrane region" description="Helical" evidence="11">
    <location>
        <begin position="1722"/>
        <end position="1749"/>
    </location>
</feature>
<organism evidence="14 15">
    <name type="scientific">Chiloscyllium punctatum</name>
    <name type="common">Brownbanded bambooshark</name>
    <name type="synonym">Hemiscyllium punctatum</name>
    <dbReference type="NCBI Taxonomy" id="137246"/>
    <lineage>
        <taxon>Eukaryota</taxon>
        <taxon>Metazoa</taxon>
        <taxon>Chordata</taxon>
        <taxon>Craniata</taxon>
        <taxon>Vertebrata</taxon>
        <taxon>Chondrichthyes</taxon>
        <taxon>Elasmobranchii</taxon>
        <taxon>Galeomorphii</taxon>
        <taxon>Galeoidea</taxon>
        <taxon>Orectolobiformes</taxon>
        <taxon>Hemiscylliidae</taxon>
        <taxon>Chiloscyllium</taxon>
    </lineage>
</organism>
<dbReference type="Pfam" id="PF08016">
    <property type="entry name" value="PKD_channel"/>
    <property type="match status" value="1"/>
</dbReference>
<dbReference type="InterPro" id="IPR036392">
    <property type="entry name" value="PLAT/LH2_dom_sf"/>
</dbReference>
<evidence type="ECO:0000256" key="6">
    <source>
        <dbReference type="ARBA" id="ARBA00023136"/>
    </source>
</evidence>
<dbReference type="Pfam" id="PF01477">
    <property type="entry name" value="PLAT"/>
    <property type="match status" value="1"/>
</dbReference>
<evidence type="ECO:0000256" key="1">
    <source>
        <dbReference type="ARBA" id="ARBA00004141"/>
    </source>
</evidence>
<feature type="transmembrane region" description="Helical" evidence="11">
    <location>
        <begin position="2373"/>
        <end position="2395"/>
    </location>
</feature>
<feature type="region of interest" description="Disordered" evidence="10">
    <location>
        <begin position="1855"/>
        <end position="1901"/>
    </location>
</feature>
<name>A0A401REW2_CHIPU</name>
<feature type="transmembrane region" description="Helical" evidence="11">
    <location>
        <begin position="2041"/>
        <end position="2062"/>
    </location>
</feature>
<feature type="transmembrane region" description="Helical" evidence="11">
    <location>
        <begin position="2299"/>
        <end position="2315"/>
    </location>
</feature>
<dbReference type="SUPFAM" id="SSF49723">
    <property type="entry name" value="Lipase/lipooxygenase domain (PLAT/LH2 domain)"/>
    <property type="match status" value="1"/>
</dbReference>
<dbReference type="Gene3D" id="2.60.60.20">
    <property type="entry name" value="PLAT/LH2 domain"/>
    <property type="match status" value="1"/>
</dbReference>
<reference evidence="14 15" key="1">
    <citation type="journal article" date="2018" name="Nat. Ecol. Evol.">
        <title>Shark genomes provide insights into elasmobranch evolution and the origin of vertebrates.</title>
        <authorList>
            <person name="Hara Y"/>
            <person name="Yamaguchi K"/>
            <person name="Onimaru K"/>
            <person name="Kadota M"/>
            <person name="Koyanagi M"/>
            <person name="Keeley SD"/>
            <person name="Tatsumi K"/>
            <person name="Tanaka K"/>
            <person name="Motone F"/>
            <person name="Kageyama Y"/>
            <person name="Nozu R"/>
            <person name="Adachi N"/>
            <person name="Nishimura O"/>
            <person name="Nakagawa R"/>
            <person name="Tanegashima C"/>
            <person name="Kiyatake I"/>
            <person name="Matsumoto R"/>
            <person name="Murakumo K"/>
            <person name="Nishida K"/>
            <person name="Terakita A"/>
            <person name="Kuratani S"/>
            <person name="Sato K"/>
            <person name="Hyodo S Kuraku.S."/>
        </authorList>
    </citation>
    <scope>NUCLEOTIDE SEQUENCE [LARGE SCALE GENOMIC DNA]</scope>
</reference>
<feature type="compositionally biased region" description="Basic and acidic residues" evidence="10">
    <location>
        <begin position="1806"/>
        <end position="1815"/>
    </location>
</feature>
<feature type="compositionally biased region" description="Basic and acidic residues" evidence="10">
    <location>
        <begin position="1855"/>
        <end position="1865"/>
    </location>
</feature>
<feature type="transmembrane region" description="Helical" evidence="11">
    <location>
        <begin position="2485"/>
        <end position="2510"/>
    </location>
</feature>
<gene>
    <name evidence="14" type="ORF">chiPu_0020367</name>
</gene>
<dbReference type="PANTHER" id="PTHR10877">
    <property type="entry name" value="POLYCYSTIN FAMILY MEMBER"/>
    <property type="match status" value="1"/>
</dbReference>
<evidence type="ECO:0000256" key="3">
    <source>
        <dbReference type="ARBA" id="ARBA00022692"/>
    </source>
</evidence>
<comment type="caution">
    <text evidence="14">The sequence shown here is derived from an EMBL/GenBank/DDBJ whole genome shotgun (WGS) entry which is preliminary data.</text>
</comment>
<dbReference type="GO" id="GO:0050982">
    <property type="term" value="P:detection of mechanical stimulus"/>
    <property type="evidence" value="ECO:0007669"/>
    <property type="project" value="TreeGrafter"/>
</dbReference>
<comment type="similarity">
    <text evidence="2">Belongs to the polycystin family.</text>
</comment>
<dbReference type="InterPro" id="IPR002859">
    <property type="entry name" value="PKD/REJ-like"/>
</dbReference>
<dbReference type="InterPro" id="IPR001024">
    <property type="entry name" value="PLAT/LH2_dom"/>
</dbReference>
<dbReference type="GO" id="GO:0005509">
    <property type="term" value="F:calcium ion binding"/>
    <property type="evidence" value="ECO:0007669"/>
    <property type="project" value="InterPro"/>
</dbReference>
<evidence type="ECO:0000256" key="11">
    <source>
        <dbReference type="SAM" id="Phobius"/>
    </source>
</evidence>
<evidence type="ECO:0000256" key="4">
    <source>
        <dbReference type="ARBA" id="ARBA00022729"/>
    </source>
</evidence>
<dbReference type="Gene3D" id="1.10.287.70">
    <property type="match status" value="1"/>
</dbReference>
<feature type="transmembrane region" description="Helical" evidence="11">
    <location>
        <begin position="2416"/>
        <end position="2446"/>
    </location>
</feature>
<dbReference type="PANTHER" id="PTHR10877:SF185">
    <property type="entry name" value="POLYCYSTIN FAMILY RECEPTOR FOR EGG JELLY"/>
    <property type="match status" value="1"/>
</dbReference>
<dbReference type="PRINTS" id="PR01433">
    <property type="entry name" value="POLYCYSTIN2"/>
</dbReference>
<sequence length="2585" mass="292409">LSLPLPPVHLTCPSNVSHTGDSPLRYTCLWTNSIKVSYRSSPGTDTSSPPPTLSWSINQRILAVSTQWSGEQVLRQVPPDTPITVSYTSGSCPNCLYQNLTVIGTKLQLTFFPLNSDQAPVTFQDLELAWCSNLNSPSWGYRLLCPEAHPNETVLASGQIAHIQGASYPPGKEAECSQSFLYSSPVMYPQVGQYTCTLSMAGGPSTSSTASLVVKPDLMHLLSAQSGPLQPSLRMSVGHELRADNGFLAYRLIVHPRGQKPWHLSYHPKAVGSELCRCPSHRQDRCVAQLLLKVSRPPGATQNGVIFQEGMVRFLSHHQWVSLTLNATMAGTTFYYVSSDNILYYSRMNTPAGRNRHLIFSRGDHVSHLYQIDYNSPSLYTLTVQLYLNLGATVYSSLEDLDVELFLYNNGPTEVGLLANVVWFIRHQHPATHCAWAFELAYGSTVSLYTYRRQVAHPASYIPQVQLPFDPKDYRGFLAQVSCRAAGEKVLRLRARLGSYRVASRESVLFCQLAGCQLPLPSIEHPPPPDTVIRSPRGTPLTVYGDSGLHCDRINSVSISWKVYSIADKDAQPNLNVSVTLPPSVRTSTATFQLPAHSLDYGYYVFVFNVTIYTTDPTLPSLNNSRQVVVEVVKSELLAVISGGSYRMVSVEDTITLDASQSADPDSPDPHLGLSFSWYCTMTFTDYSSMTLSENQYCHPGNPDLRWNSAKPDTLVIPAHVLIVKKYFYFRLVVQKDTRTSHFDQTISVHSGFVPQMSIACIENCREYLITTERFILNGTCSNCPRSIKLKYRWSLLSESAVSEILVNWAIDSATGNTLPYVSLNPMSLEHLADGWYNLELKVTTSIGSYSISRHRFYVNSIPRGGHCIINPKQGWALYTQFTLTCLKFEDSDLPLSYTVFAKTYHQTGSIDSLNNNVLGTIVYFGFSPKNHPFKLPVGSTSGDHQLVIVVLVTDSRGAYTKVYLRVKVYELPLDAAQKSLVDQLSNYIEGATAPLTILLHETHYIEANKLLYEIASELNIHSFVGRDIPRIQRLRKTLVNISTSIPVTSSHLINQISATIFQATQVPAQVSQQAQRLSIRKLLELASVLLNYTTEDHISSEQTEQLSCSILTAASNVMAAFSFQFPTEGTEKGVPLTTDQQKVTTTIFPTLKILTEAVSQRKVPGQRDTLMETRQWEITMKKVDMDKVEDSFRLDTDCTNCIYPELGKISVTPQSVSTVFYKFEENPLPWLGKALSIVTDITSFDMIFQDSNGTVHTLLPEQVESFMIRRDIVSLQPIKLVVDPRRSDVVTGQFTVTMTSTSAQLVLLQLFADIDPIYTVSIYSGVGVSSTSLAQKHTIPECSSGPDRHRNNFVQNPYIISIPSKIFKKNGTELSSKTYITVTVETKYPNPQLIIEAGLNVSVFVASCLTFEGNSDKWDSSSCTVGPFTSNKRVHCICKRGGKRASKRALNVQVPWFLTGSVLVLPEIIDLLEIGELIQTLPTNLVTLITVLIILFIYAILLWWAWRKRMSDKKQIIILLDNDPCDEGCYLVTFYTGGRLDAGTTADVFFTLIGKSVESEVHLLYHPDHKCFRRNSVDTFLLTTKEDLGELTFIRVWHNNVGISPTWYLSRVKVQNVLTKQCWHFFCRKWLGTMKGDGLLHRTYPVTDPESLLRRKDVFFIETSSKIEREHLWFSVFAYDVDQTFTRIQRLSCCLTMLLSSLLLSLMLFQKKEAEHYLKKLVRSLVIGMESALVMVPVEMLISTLFILAQRKGTTLRITQEGEEHEAIQGTDNSLSTNPDMNPNNLRERLKNWYEREEEASEPEESPKEMTETSDNEHYDLLSYMAGIDSVLGPSAKEKDNCVVPESEANQIIREESTGKVTKEKKIRSIKPKQMGRSRQKKATLRKKAQGQPGKPARNVDSQNKASVILSKCLLYLAWCLVCLISAVSSIFIVLYGLSYGVETSWLWLMASIVSFIQGVFLLQPLKIMAFAALFALRRRRPQDLDWSTGIQTLEISKDLLPKNDPDCVRSEDHIRKPYRPLEGDELILTRKKGTIRHQAFVFCKGFLLHIAFLVLILYLVCSTDYNNAYYYNCIIKNRFSQDLEKVNTVQQFYTWMSVTFLPLIHENSNPAFLSEAYSIILGLPRMRQVRSKHGSVDCFWKTSVLNTILNKHRCRPLFNVHQQNVGNYNGSWQQPIGAVPVQHPLDYTGWIFERIDSPWLYHSRGIYHVYPLGGYSLYFSPKSLQDSLVRFVALQNNSWIDRSTWAIITETTIYNANVDLFCTVSLILEIAPLGVVNKKLVVKPFTLRLFERHEKNWILLSVLVITLFVLFVIDECQKIRQKGYKYFQSLKNIGSLVMTVLLLVTIVLYVAKYILSQHMLEFYKNNPNTFIAFHVIAALDQLLRFNVTFLIFTTTLKLLRYTRFLYAVRLAQKAIFISLPAICSLAIIMAVYSLIFISFGYLLFGQFDKNFNTMIHAAQTVLSYHIGDFNNTEFTYSKVIGGIYLMCFLFVMHCVLINLFESVVILSYGDMRQFIHERPSQEAEVAHFITQEIRRVWYTLRRKPPPNDGKKLLGTLFYGRASENTYGLKEKRVKGKRLSYLVI</sequence>